<proteinExistence type="inferred from homology"/>
<dbReference type="GO" id="GO:0004046">
    <property type="term" value="F:aminoacylase activity"/>
    <property type="evidence" value="ECO:0007669"/>
    <property type="project" value="TreeGrafter"/>
</dbReference>
<evidence type="ECO:0000256" key="5">
    <source>
        <dbReference type="ARBA" id="ARBA00022723"/>
    </source>
</evidence>
<dbReference type="InterPro" id="IPR016708">
    <property type="entry name" value="Aspartoacylase"/>
</dbReference>
<dbReference type="InterPro" id="IPR007036">
    <property type="entry name" value="Aste_AspA_hybrid_dom"/>
</dbReference>
<protein>
    <recommendedName>
        <fullName evidence="9">N-acyl-aromatic-L-amino acid amidohydrolase</fullName>
        <ecNumber evidence="9">3.5.1.114</ecNumber>
    </recommendedName>
</protein>
<feature type="active site" description="Proton donor/acceptor" evidence="13">
    <location>
        <position position="181"/>
    </location>
</feature>
<evidence type="ECO:0000313" key="17">
    <source>
        <dbReference type="EMBL" id="MBN3312674.1"/>
    </source>
</evidence>
<dbReference type="PANTHER" id="PTHR15162">
    <property type="entry name" value="ASPARTOACYLASE"/>
    <property type="match status" value="1"/>
</dbReference>
<feature type="domain" description="AstE/AspA barrel-sandwich hybrid" evidence="15">
    <location>
        <begin position="222"/>
        <end position="304"/>
    </location>
</feature>
<dbReference type="InterPro" id="IPR055438">
    <property type="entry name" value="AstE_AspA_cat"/>
</dbReference>
<dbReference type="InterPro" id="IPR050178">
    <property type="entry name" value="AspA/AstE_fam"/>
</dbReference>
<dbReference type="NCBIfam" id="NF002601">
    <property type="entry name" value="PRK02259.1"/>
    <property type="match status" value="1"/>
</dbReference>
<dbReference type="EMBL" id="JAAWVO010007535">
    <property type="protein sequence ID" value="MBN3312674.1"/>
    <property type="molecule type" value="Genomic_DNA"/>
</dbReference>
<name>A0A8J7NED2_ATRSP</name>
<dbReference type="Gene3D" id="3.40.630.10">
    <property type="entry name" value="Zn peptidases"/>
    <property type="match status" value="1"/>
</dbReference>
<keyword evidence="3" id="KW-1003">Cell membrane</keyword>
<keyword evidence="18" id="KW-1185">Reference proteome</keyword>
<accession>A0A8J7NED2</accession>
<comment type="cofactor">
    <cofactor evidence="14">
        <name>Zn(2+)</name>
        <dbReference type="ChEBI" id="CHEBI:29105"/>
    </cofactor>
    <text evidence="14">Binds 1 zinc ion per subunit.</text>
</comment>
<keyword evidence="4" id="KW-0963">Cytoplasm</keyword>
<evidence type="ECO:0000256" key="3">
    <source>
        <dbReference type="ARBA" id="ARBA00022475"/>
    </source>
</evidence>
<dbReference type="GO" id="GO:0016324">
    <property type="term" value="C:apical plasma membrane"/>
    <property type="evidence" value="ECO:0007669"/>
    <property type="project" value="UniProtKB-SubCell"/>
</dbReference>
<evidence type="ECO:0000256" key="2">
    <source>
        <dbReference type="ARBA" id="ARBA00006173"/>
    </source>
</evidence>
<feature type="non-terminal residue" evidence="17">
    <location>
        <position position="318"/>
    </location>
</feature>
<dbReference type="GO" id="GO:0005829">
    <property type="term" value="C:cytosol"/>
    <property type="evidence" value="ECO:0007669"/>
    <property type="project" value="TreeGrafter"/>
</dbReference>
<evidence type="ECO:0000313" key="18">
    <source>
        <dbReference type="Proteomes" id="UP000736164"/>
    </source>
</evidence>
<evidence type="ECO:0000256" key="6">
    <source>
        <dbReference type="ARBA" id="ARBA00022801"/>
    </source>
</evidence>
<dbReference type="HAMAP" id="MF_00704">
    <property type="entry name" value="Aspartoacylase"/>
    <property type="match status" value="1"/>
</dbReference>
<dbReference type="EC" id="3.5.1.114" evidence="9"/>
<evidence type="ECO:0000256" key="13">
    <source>
        <dbReference type="PIRSR" id="PIRSR018001-1"/>
    </source>
</evidence>
<comment type="subcellular location">
    <subcellularLocation>
        <location evidence="10">Apical cell membrane</location>
        <topology evidence="10">Peripheral membrane protein</topology>
    </subcellularLocation>
    <subcellularLocation>
        <location evidence="1">Cytoplasm</location>
    </subcellularLocation>
</comment>
<feature type="non-terminal residue" evidence="17">
    <location>
        <position position="1"/>
    </location>
</feature>
<dbReference type="Proteomes" id="UP000736164">
    <property type="component" value="Unassembled WGS sequence"/>
</dbReference>
<dbReference type="GO" id="GO:0016788">
    <property type="term" value="F:hydrolase activity, acting on ester bonds"/>
    <property type="evidence" value="ECO:0007669"/>
    <property type="project" value="InterPro"/>
</dbReference>
<keyword evidence="6" id="KW-0378">Hydrolase</keyword>
<feature type="binding site" evidence="14">
    <location>
        <position position="24"/>
    </location>
    <ligand>
        <name>Zn(2+)</name>
        <dbReference type="ChEBI" id="CHEBI:29105"/>
    </ligand>
</feature>
<dbReference type="SUPFAM" id="SSF53187">
    <property type="entry name" value="Zn-dependent exopeptidases"/>
    <property type="match status" value="1"/>
</dbReference>
<keyword evidence="8" id="KW-0472">Membrane</keyword>
<evidence type="ECO:0000256" key="8">
    <source>
        <dbReference type="ARBA" id="ARBA00023136"/>
    </source>
</evidence>
<dbReference type="GO" id="GO:0046872">
    <property type="term" value="F:metal ion binding"/>
    <property type="evidence" value="ECO:0007669"/>
    <property type="project" value="UniProtKB-KW"/>
</dbReference>
<evidence type="ECO:0000256" key="12">
    <source>
        <dbReference type="ARBA" id="ARBA00049326"/>
    </source>
</evidence>
<keyword evidence="5 14" id="KW-0479">Metal-binding</keyword>
<reference evidence="17" key="1">
    <citation type="journal article" date="2021" name="Cell">
        <title>Tracing the genetic footprints of vertebrate landing in non-teleost ray-finned fishes.</title>
        <authorList>
            <person name="Bi X."/>
            <person name="Wang K."/>
            <person name="Yang L."/>
            <person name="Pan H."/>
            <person name="Jiang H."/>
            <person name="Wei Q."/>
            <person name="Fang M."/>
            <person name="Yu H."/>
            <person name="Zhu C."/>
            <person name="Cai Y."/>
            <person name="He Y."/>
            <person name="Gan X."/>
            <person name="Zeng H."/>
            <person name="Yu D."/>
            <person name="Zhu Y."/>
            <person name="Jiang H."/>
            <person name="Qiu Q."/>
            <person name="Yang H."/>
            <person name="Zhang Y.E."/>
            <person name="Wang W."/>
            <person name="Zhu M."/>
            <person name="He S."/>
            <person name="Zhang G."/>
        </authorList>
    </citation>
    <scope>NUCLEOTIDE SEQUENCE</scope>
    <source>
        <strain evidence="17">Allg_001</strain>
    </source>
</reference>
<dbReference type="CDD" id="cd06909">
    <property type="entry name" value="M14_ASPA"/>
    <property type="match status" value="1"/>
</dbReference>
<sequence length="318" mass="35156">METDSSPPLQLPRLSSVVVSGGTHGNELSGVYLVRDGAPLLQRPSFTARTVLANPRAVERCSRYVDVDLNRCFTSATLSAPLTKDSPYEVKRAQELNSNLGPKGTAQAVDLLCDLHNTTANMGVCLIGYSDSDWLSLQFYKYLQARAMKMSHVPVRFLIFNLPPSESYSLESVGKHGFAIEVGPQPQGVLRADIFIQMKEGITHLLDFIELFNTGTVFPSCEVDMYRSVGNIDYPRDPRTQHIAAAVHPDRQDRDFSLLSPGDALFLSFSGETLPYTGERALYPYFINEGAYYEKGIALSLAERYTVQVPSIMAQSEG</sequence>
<feature type="binding site" evidence="14">
    <location>
        <position position="116"/>
    </location>
    <ligand>
        <name>Zn(2+)</name>
        <dbReference type="ChEBI" id="CHEBI:29105"/>
    </ligand>
</feature>
<evidence type="ECO:0000256" key="10">
    <source>
        <dbReference type="ARBA" id="ARBA00037831"/>
    </source>
</evidence>
<evidence type="ECO:0000256" key="1">
    <source>
        <dbReference type="ARBA" id="ARBA00004496"/>
    </source>
</evidence>
<dbReference type="Pfam" id="PF04952">
    <property type="entry name" value="AstE_AspA_hybrid"/>
    <property type="match status" value="1"/>
</dbReference>
<dbReference type="Gene3D" id="2.20.25.160">
    <property type="match status" value="1"/>
</dbReference>
<comment type="caution">
    <text evidence="17">The sequence shown here is derived from an EMBL/GenBank/DDBJ whole genome shotgun (WGS) entry which is preliminary data.</text>
</comment>
<comment type="catalytic activity">
    <reaction evidence="12">
        <text>an N-acyl-aromatic L-alpha-amino acid + H2O = an aromatic L-alpha-amino acid + a carboxylate</text>
        <dbReference type="Rhea" id="RHEA:54184"/>
        <dbReference type="ChEBI" id="CHEBI:15377"/>
        <dbReference type="ChEBI" id="CHEBI:29067"/>
        <dbReference type="ChEBI" id="CHEBI:84824"/>
        <dbReference type="ChEBI" id="CHEBI:138093"/>
        <dbReference type="EC" id="3.5.1.114"/>
    </reaction>
</comment>
<evidence type="ECO:0000256" key="4">
    <source>
        <dbReference type="ARBA" id="ARBA00022490"/>
    </source>
</evidence>
<comment type="catalytic activity">
    <reaction evidence="11">
        <text>an N-acetyl-L-cysteine-S-conjugate + H2O = an S-substituted L-cysteine + acetate</text>
        <dbReference type="Rhea" id="RHEA:36855"/>
        <dbReference type="ChEBI" id="CHEBI:15377"/>
        <dbReference type="ChEBI" id="CHEBI:30089"/>
        <dbReference type="ChEBI" id="CHEBI:58717"/>
        <dbReference type="ChEBI" id="CHEBI:58718"/>
        <dbReference type="EC" id="3.5.1.114"/>
    </reaction>
</comment>
<organism evidence="17 18">
    <name type="scientific">Atractosteus spatula</name>
    <name type="common">Alligator gar</name>
    <name type="synonym">Lepisosteus spatula</name>
    <dbReference type="NCBI Taxonomy" id="7917"/>
    <lineage>
        <taxon>Eukaryota</taxon>
        <taxon>Metazoa</taxon>
        <taxon>Chordata</taxon>
        <taxon>Craniata</taxon>
        <taxon>Vertebrata</taxon>
        <taxon>Euteleostomi</taxon>
        <taxon>Actinopterygii</taxon>
        <taxon>Neopterygii</taxon>
        <taxon>Holostei</taxon>
        <taxon>Semionotiformes</taxon>
        <taxon>Lepisosteidae</taxon>
        <taxon>Atractosteus</taxon>
    </lineage>
</organism>
<evidence type="ECO:0000256" key="7">
    <source>
        <dbReference type="ARBA" id="ARBA00022833"/>
    </source>
</evidence>
<evidence type="ECO:0000256" key="11">
    <source>
        <dbReference type="ARBA" id="ARBA00048435"/>
    </source>
</evidence>
<dbReference type="PANTHER" id="PTHR15162:SF5">
    <property type="entry name" value="N-ACYL-AROMATIC-L-AMINO ACID AMIDOHYDROLASE (CARBOXYLATE-FORMING)"/>
    <property type="match status" value="1"/>
</dbReference>
<feature type="binding site" evidence="14">
    <location>
        <position position="27"/>
    </location>
    <ligand>
        <name>Zn(2+)</name>
        <dbReference type="ChEBI" id="CHEBI:29105"/>
    </ligand>
</feature>
<gene>
    <name evidence="17" type="primary">Acy3.1</name>
    <name evidence="17" type="ORF">GTO95_0001509</name>
</gene>
<evidence type="ECO:0000259" key="16">
    <source>
        <dbReference type="Pfam" id="PF24827"/>
    </source>
</evidence>
<keyword evidence="7 14" id="KW-0862">Zinc</keyword>
<feature type="domain" description="Succinylglutamate desuccinylase/Aspartoacylase catalytic" evidence="16">
    <location>
        <begin position="15"/>
        <end position="209"/>
    </location>
</feature>
<dbReference type="FunFam" id="3.40.630.10:FF:000025">
    <property type="entry name" value="aspartoacylase"/>
    <property type="match status" value="1"/>
</dbReference>
<dbReference type="Pfam" id="PF24827">
    <property type="entry name" value="AstE_AspA_cat"/>
    <property type="match status" value="1"/>
</dbReference>
<dbReference type="PIRSF" id="PIRSF018001">
    <property type="entry name" value="Aspartoacylase"/>
    <property type="match status" value="1"/>
</dbReference>
<dbReference type="AlphaFoldDB" id="A0A8J7NED2"/>
<evidence type="ECO:0000256" key="9">
    <source>
        <dbReference type="ARBA" id="ARBA00034807"/>
    </source>
</evidence>
<evidence type="ECO:0000256" key="14">
    <source>
        <dbReference type="PIRSR" id="PIRSR018001-3"/>
    </source>
</evidence>
<evidence type="ECO:0000259" key="15">
    <source>
        <dbReference type="Pfam" id="PF04952"/>
    </source>
</evidence>
<comment type="similarity">
    <text evidence="2">Belongs to the AspA/AstE family. Aspartoacylase subfamily.</text>
</comment>